<evidence type="ECO:0000313" key="4">
    <source>
        <dbReference type="EMBL" id="MDT0459161.1"/>
    </source>
</evidence>
<dbReference type="GO" id="GO:0032259">
    <property type="term" value="P:methylation"/>
    <property type="evidence" value="ECO:0007669"/>
    <property type="project" value="UniProtKB-KW"/>
</dbReference>
<reference evidence="4" key="1">
    <citation type="submission" date="2024-05" db="EMBL/GenBank/DDBJ databases">
        <title>30 novel species of actinomycetes from the DSMZ collection.</title>
        <authorList>
            <person name="Nouioui I."/>
        </authorList>
    </citation>
    <scope>NUCLEOTIDE SEQUENCE</scope>
    <source>
        <strain evidence="4">DSM 41527</strain>
    </source>
</reference>
<sequence length="209" mass="23515">MTAIEQRERLSAADWDTWWSAGKEPGVITDVEQRKFLTRVRPKATLTAVDVCCGNGRWTRQLARWGMNVIGFDFSRAAITEARRGWHNPRLRYELWDADADAIPRTLKPGSVDMVTVRLGLAYLDRQRFLVDVARWLRPDSGVMYAISDVVYCDDQEQDPFQRGLTEEQLASLGYGWASCERYSVGPRTALVLRGPGGLLADAISPPAP</sequence>
<evidence type="ECO:0000256" key="1">
    <source>
        <dbReference type="ARBA" id="ARBA00022603"/>
    </source>
</evidence>
<dbReference type="EMBL" id="JAVRFE010000040">
    <property type="protein sequence ID" value="MDT0459161.1"/>
    <property type="molecule type" value="Genomic_DNA"/>
</dbReference>
<dbReference type="SUPFAM" id="SSF53335">
    <property type="entry name" value="S-adenosyl-L-methionine-dependent methyltransferases"/>
    <property type="match status" value="1"/>
</dbReference>
<name>A0ABU2TDY8_9ACTN</name>
<protein>
    <submittedName>
        <fullName evidence="4">Class I SAM-dependent methyltransferase</fullName>
        <ecNumber evidence="4">2.1.-.-</ecNumber>
    </submittedName>
</protein>
<accession>A0ABU2TDY8</accession>
<dbReference type="Pfam" id="PF13649">
    <property type="entry name" value="Methyltransf_25"/>
    <property type="match status" value="1"/>
</dbReference>
<gene>
    <name evidence="4" type="ORF">RM550_26170</name>
</gene>
<keyword evidence="5" id="KW-1185">Reference proteome</keyword>
<dbReference type="Gene3D" id="3.40.50.150">
    <property type="entry name" value="Vaccinia Virus protein VP39"/>
    <property type="match status" value="1"/>
</dbReference>
<dbReference type="InterPro" id="IPR041698">
    <property type="entry name" value="Methyltransf_25"/>
</dbReference>
<comment type="caution">
    <text evidence="4">The sequence shown here is derived from an EMBL/GenBank/DDBJ whole genome shotgun (WGS) entry which is preliminary data.</text>
</comment>
<keyword evidence="2 4" id="KW-0808">Transferase</keyword>
<evidence type="ECO:0000259" key="3">
    <source>
        <dbReference type="Pfam" id="PF13649"/>
    </source>
</evidence>
<dbReference type="PANTHER" id="PTHR44942">
    <property type="entry name" value="METHYLTRANSF_11 DOMAIN-CONTAINING PROTEIN"/>
    <property type="match status" value="1"/>
</dbReference>
<dbReference type="RefSeq" id="WP_311626210.1">
    <property type="nucleotide sequence ID" value="NZ_JAVRFE010000040.1"/>
</dbReference>
<dbReference type="InterPro" id="IPR051052">
    <property type="entry name" value="Diverse_substrate_MTase"/>
</dbReference>
<dbReference type="EC" id="2.1.-.-" evidence="4"/>
<organism evidence="4 5">
    <name type="scientific">Streptomyces mooreae</name>
    <dbReference type="NCBI Taxonomy" id="3075523"/>
    <lineage>
        <taxon>Bacteria</taxon>
        <taxon>Bacillati</taxon>
        <taxon>Actinomycetota</taxon>
        <taxon>Actinomycetes</taxon>
        <taxon>Kitasatosporales</taxon>
        <taxon>Streptomycetaceae</taxon>
        <taxon>Streptomyces</taxon>
    </lineage>
</organism>
<dbReference type="Proteomes" id="UP001180551">
    <property type="component" value="Unassembled WGS sequence"/>
</dbReference>
<evidence type="ECO:0000313" key="5">
    <source>
        <dbReference type="Proteomes" id="UP001180551"/>
    </source>
</evidence>
<dbReference type="PANTHER" id="PTHR44942:SF4">
    <property type="entry name" value="METHYLTRANSFERASE TYPE 11 DOMAIN-CONTAINING PROTEIN"/>
    <property type="match status" value="1"/>
</dbReference>
<proteinExistence type="predicted"/>
<dbReference type="InterPro" id="IPR029063">
    <property type="entry name" value="SAM-dependent_MTases_sf"/>
</dbReference>
<dbReference type="CDD" id="cd02440">
    <property type="entry name" value="AdoMet_MTases"/>
    <property type="match status" value="1"/>
</dbReference>
<dbReference type="GO" id="GO:0008168">
    <property type="term" value="F:methyltransferase activity"/>
    <property type="evidence" value="ECO:0007669"/>
    <property type="project" value="UniProtKB-KW"/>
</dbReference>
<keyword evidence="1 4" id="KW-0489">Methyltransferase</keyword>
<evidence type="ECO:0000256" key="2">
    <source>
        <dbReference type="ARBA" id="ARBA00022679"/>
    </source>
</evidence>
<feature type="domain" description="Methyltransferase" evidence="3">
    <location>
        <begin position="49"/>
        <end position="140"/>
    </location>
</feature>